<feature type="signal peptide" evidence="1">
    <location>
        <begin position="1"/>
        <end position="20"/>
    </location>
</feature>
<evidence type="ECO:0000313" key="3">
    <source>
        <dbReference type="Proteomes" id="UP001163105"/>
    </source>
</evidence>
<name>A0AB34G232_9HYPO</name>
<dbReference type="EMBL" id="JAQHRD010000002">
    <property type="protein sequence ID" value="KAJ6444737.1"/>
    <property type="molecule type" value="Genomic_DNA"/>
</dbReference>
<comment type="caution">
    <text evidence="2">The sequence shown here is derived from an EMBL/GenBank/DDBJ whole genome shotgun (WGS) entry which is preliminary data.</text>
</comment>
<protein>
    <submittedName>
        <fullName evidence="2">Uncharacterized protein</fullName>
    </submittedName>
</protein>
<keyword evidence="1" id="KW-0732">Signal</keyword>
<proteinExistence type="predicted"/>
<keyword evidence="3" id="KW-1185">Reference proteome</keyword>
<dbReference type="AlphaFoldDB" id="A0AB34G232"/>
<organism evidence="2 3">
    <name type="scientific">Purpureocillium lavendulum</name>
    <dbReference type="NCBI Taxonomy" id="1247861"/>
    <lineage>
        <taxon>Eukaryota</taxon>
        <taxon>Fungi</taxon>
        <taxon>Dikarya</taxon>
        <taxon>Ascomycota</taxon>
        <taxon>Pezizomycotina</taxon>
        <taxon>Sordariomycetes</taxon>
        <taxon>Hypocreomycetidae</taxon>
        <taxon>Hypocreales</taxon>
        <taxon>Ophiocordycipitaceae</taxon>
        <taxon>Purpureocillium</taxon>
    </lineage>
</organism>
<feature type="chain" id="PRO_5044266264" evidence="1">
    <location>
        <begin position="21"/>
        <end position="170"/>
    </location>
</feature>
<evidence type="ECO:0000256" key="1">
    <source>
        <dbReference type="SAM" id="SignalP"/>
    </source>
</evidence>
<dbReference type="Proteomes" id="UP001163105">
    <property type="component" value="Unassembled WGS sequence"/>
</dbReference>
<evidence type="ECO:0000313" key="2">
    <source>
        <dbReference type="EMBL" id="KAJ6444737.1"/>
    </source>
</evidence>
<gene>
    <name evidence="2" type="ORF">O9K51_03133</name>
</gene>
<reference evidence="2" key="1">
    <citation type="submission" date="2023-01" db="EMBL/GenBank/DDBJ databases">
        <title>The growth and conidiation of Purpureocillium lavendulum are regulated by nitrogen source and histone H3K14 acetylation.</title>
        <authorList>
            <person name="Tang P."/>
            <person name="Han J."/>
            <person name="Zhang C."/>
            <person name="Tang P."/>
            <person name="Qi F."/>
            <person name="Zhang K."/>
            <person name="Liang L."/>
        </authorList>
    </citation>
    <scope>NUCLEOTIDE SEQUENCE</scope>
    <source>
        <strain evidence="2">YMF1.00683</strain>
    </source>
</reference>
<accession>A0AB34G232</accession>
<sequence length="170" mass="18617">MVKMKFNSVILIASAGLAFARPSASGQCLENPADGDRPQDLMNDPYDFRSVNDFVAAMPGNSSFGGCAPNIGAKTLSCRLVMKPTCFEGFDWLPKSDFFEECNLKDGLISDEIECGLISEADIEECNKERYASFEKCRKNGIDFNDCDDRAQKGWKKCVGLPDAGTKNTA</sequence>